<reference evidence="1" key="2">
    <citation type="journal article" date="2015" name="Data Brief">
        <title>Shoot transcriptome of the giant reed, Arundo donax.</title>
        <authorList>
            <person name="Barrero R.A."/>
            <person name="Guerrero F.D."/>
            <person name="Moolhuijzen P."/>
            <person name="Goolsby J.A."/>
            <person name="Tidwell J."/>
            <person name="Bellgard S.E."/>
            <person name="Bellgard M.I."/>
        </authorList>
    </citation>
    <scope>NUCLEOTIDE SEQUENCE</scope>
    <source>
        <tissue evidence="1">Shoot tissue taken approximately 20 cm above the soil surface</tissue>
    </source>
</reference>
<protein>
    <submittedName>
        <fullName evidence="1">Uncharacterized protein</fullName>
    </submittedName>
</protein>
<reference evidence="1" key="1">
    <citation type="submission" date="2014-09" db="EMBL/GenBank/DDBJ databases">
        <authorList>
            <person name="Magalhaes I.L.F."/>
            <person name="Oliveira U."/>
            <person name="Santos F.R."/>
            <person name="Vidigal T.H.D.A."/>
            <person name="Brescovit A.D."/>
            <person name="Santos A.J."/>
        </authorList>
    </citation>
    <scope>NUCLEOTIDE SEQUENCE</scope>
    <source>
        <tissue evidence="1">Shoot tissue taken approximately 20 cm above the soil surface</tissue>
    </source>
</reference>
<name>A0A0A8YZY2_ARUDO</name>
<accession>A0A0A8YZY2</accession>
<organism evidence="1">
    <name type="scientific">Arundo donax</name>
    <name type="common">Giant reed</name>
    <name type="synonym">Donax arundinaceus</name>
    <dbReference type="NCBI Taxonomy" id="35708"/>
    <lineage>
        <taxon>Eukaryota</taxon>
        <taxon>Viridiplantae</taxon>
        <taxon>Streptophyta</taxon>
        <taxon>Embryophyta</taxon>
        <taxon>Tracheophyta</taxon>
        <taxon>Spermatophyta</taxon>
        <taxon>Magnoliopsida</taxon>
        <taxon>Liliopsida</taxon>
        <taxon>Poales</taxon>
        <taxon>Poaceae</taxon>
        <taxon>PACMAD clade</taxon>
        <taxon>Arundinoideae</taxon>
        <taxon>Arundineae</taxon>
        <taxon>Arundo</taxon>
    </lineage>
</organism>
<dbReference type="AlphaFoldDB" id="A0A0A8YZY2"/>
<proteinExistence type="predicted"/>
<dbReference type="EMBL" id="GBRH01266892">
    <property type="protein sequence ID" value="JAD31003.1"/>
    <property type="molecule type" value="Transcribed_RNA"/>
</dbReference>
<sequence>MKTIGMLRSSSLRRLGLVSFT</sequence>
<evidence type="ECO:0000313" key="1">
    <source>
        <dbReference type="EMBL" id="JAD31003.1"/>
    </source>
</evidence>